<protein>
    <submittedName>
        <fullName evidence="1">Uncharacterized protein</fullName>
    </submittedName>
</protein>
<dbReference type="AlphaFoldDB" id="A0A1M5A8T7"/>
<keyword evidence="2" id="KW-1185">Reference proteome</keyword>
<dbReference type="Proteomes" id="UP000184148">
    <property type="component" value="Unassembled WGS sequence"/>
</dbReference>
<reference evidence="2" key="1">
    <citation type="submission" date="2016-11" db="EMBL/GenBank/DDBJ databases">
        <authorList>
            <person name="Varghese N."/>
            <person name="Submissions S."/>
        </authorList>
    </citation>
    <scope>NUCLEOTIDE SEQUENCE [LARGE SCALE GENOMIC DNA]</scope>
    <source>
        <strain evidence="2">DSM 12395</strain>
    </source>
</reference>
<name>A0A1M5A8T7_9FIRM</name>
<proteinExistence type="predicted"/>
<gene>
    <name evidence="1" type="ORF">SAMN02745133_02204</name>
</gene>
<sequence>MSAGRLVHKNMERDEIYKEAEIFCEELEKARENLYLCRAERGNEVAKKSGLAALEFYIRQAEGLIEEIETACYQYEEGELWGWINEIQSALDSFEFEVFNDDEDEE</sequence>
<dbReference type="RefSeq" id="WP_073239440.1">
    <property type="nucleotide sequence ID" value="NZ_FQUY01000016.1"/>
</dbReference>
<organism evidence="1 2">
    <name type="scientific">Desulforamulus putei DSM 12395</name>
    <dbReference type="NCBI Taxonomy" id="1121429"/>
    <lineage>
        <taxon>Bacteria</taxon>
        <taxon>Bacillati</taxon>
        <taxon>Bacillota</taxon>
        <taxon>Clostridia</taxon>
        <taxon>Eubacteriales</taxon>
        <taxon>Peptococcaceae</taxon>
        <taxon>Desulforamulus</taxon>
    </lineage>
</organism>
<evidence type="ECO:0000313" key="2">
    <source>
        <dbReference type="Proteomes" id="UP000184148"/>
    </source>
</evidence>
<accession>A0A1M5A8T7</accession>
<dbReference type="EMBL" id="FQUY01000016">
    <property type="protein sequence ID" value="SHF26282.1"/>
    <property type="molecule type" value="Genomic_DNA"/>
</dbReference>
<dbReference type="STRING" id="1121429.SAMN02745133_02204"/>
<evidence type="ECO:0000313" key="1">
    <source>
        <dbReference type="EMBL" id="SHF26282.1"/>
    </source>
</evidence>